<organism evidence="2 3">
    <name type="scientific">Stenomitos frigidus ULC18</name>
    <dbReference type="NCBI Taxonomy" id="2107698"/>
    <lineage>
        <taxon>Bacteria</taxon>
        <taxon>Bacillati</taxon>
        <taxon>Cyanobacteriota</taxon>
        <taxon>Cyanophyceae</taxon>
        <taxon>Leptolyngbyales</taxon>
        <taxon>Leptolyngbyaceae</taxon>
        <taxon>Stenomitos</taxon>
    </lineage>
</organism>
<protein>
    <submittedName>
        <fullName evidence="2">DUF2721 domain-containing protein</fullName>
    </submittedName>
</protein>
<evidence type="ECO:0000313" key="3">
    <source>
        <dbReference type="Proteomes" id="UP000239576"/>
    </source>
</evidence>
<reference evidence="2 3" key="2">
    <citation type="submission" date="2018-03" db="EMBL/GenBank/DDBJ databases">
        <title>The ancient ancestry and fast evolution of plastids.</title>
        <authorList>
            <person name="Moore K.R."/>
            <person name="Magnabosco C."/>
            <person name="Momper L."/>
            <person name="Gold D.A."/>
            <person name="Bosak T."/>
            <person name="Fournier G.P."/>
        </authorList>
    </citation>
    <scope>NUCLEOTIDE SEQUENCE [LARGE SCALE GENOMIC DNA]</scope>
    <source>
        <strain evidence="2 3">ULC18</strain>
    </source>
</reference>
<dbReference type="Pfam" id="PF11026">
    <property type="entry name" value="DUF2721"/>
    <property type="match status" value="1"/>
</dbReference>
<dbReference type="OrthoDB" id="9813525at2"/>
<feature type="transmembrane region" description="Helical" evidence="1">
    <location>
        <begin position="65"/>
        <end position="84"/>
    </location>
</feature>
<proteinExistence type="predicted"/>
<keyword evidence="3" id="KW-1185">Reference proteome</keyword>
<keyword evidence="1" id="KW-1133">Transmembrane helix</keyword>
<dbReference type="EMBL" id="PVWK01000098">
    <property type="protein sequence ID" value="PSB26970.1"/>
    <property type="molecule type" value="Genomic_DNA"/>
</dbReference>
<dbReference type="RefSeq" id="WP_106257588.1">
    <property type="nucleotide sequence ID" value="NZ_CAWNSW010000133.1"/>
</dbReference>
<gene>
    <name evidence="2" type="ORF">C7B82_17585</name>
</gene>
<keyword evidence="1" id="KW-0812">Transmembrane</keyword>
<keyword evidence="1" id="KW-0472">Membrane</keyword>
<evidence type="ECO:0000313" key="2">
    <source>
        <dbReference type="EMBL" id="PSB26970.1"/>
    </source>
</evidence>
<comment type="caution">
    <text evidence="2">The sequence shown here is derived from an EMBL/GenBank/DDBJ whole genome shotgun (WGS) entry which is preliminary data.</text>
</comment>
<dbReference type="InterPro" id="IPR021279">
    <property type="entry name" value="DUF2721"/>
</dbReference>
<dbReference type="Proteomes" id="UP000239576">
    <property type="component" value="Unassembled WGS sequence"/>
</dbReference>
<feature type="transmembrane region" description="Helical" evidence="1">
    <location>
        <begin position="12"/>
        <end position="33"/>
    </location>
</feature>
<accession>A0A2T1E2M4</accession>
<evidence type="ECO:0000256" key="1">
    <source>
        <dbReference type="SAM" id="Phobius"/>
    </source>
</evidence>
<dbReference type="AlphaFoldDB" id="A0A2T1E2M4"/>
<feature type="transmembrane region" description="Helical" evidence="1">
    <location>
        <begin position="90"/>
        <end position="110"/>
    </location>
</feature>
<name>A0A2T1E2M4_9CYAN</name>
<sequence length="131" mass="14850">MELPLTTPALLFPAISLLLLAYTNRFLTLATLIRSLHSDYKAQPDPFTLVEIRSLRYRVRLVRDMQFLGVSSFLLCVVCMSVLFAGQVWLGSLLFGVSLFLMICSLAFSVREIQVSIDALDLHLRDLETLR</sequence>
<reference evidence="3" key="1">
    <citation type="submission" date="2018-02" db="EMBL/GenBank/DDBJ databases">
        <authorList>
            <person name="Moore K."/>
            <person name="Momper L."/>
        </authorList>
    </citation>
    <scope>NUCLEOTIDE SEQUENCE [LARGE SCALE GENOMIC DNA]</scope>
    <source>
        <strain evidence="3">ULC18</strain>
    </source>
</reference>